<protein>
    <submittedName>
        <fullName evidence="6">Uncharacterized protein</fullName>
    </submittedName>
</protein>
<feature type="domain" description="Quinate/shikimate 5-dehydrogenase/glutamyl-tRNA reductase" evidence="3">
    <location>
        <begin position="581"/>
        <end position="627"/>
    </location>
</feature>
<dbReference type="Pfam" id="PF01202">
    <property type="entry name" value="SKI"/>
    <property type="match status" value="1"/>
</dbReference>
<reference evidence="7" key="1">
    <citation type="journal article" date="2017" name="Nat. Microbiol.">
        <title>Global analysis of biosynthetic gene clusters reveals vast potential of secondary metabolite production in Penicillium species.</title>
        <authorList>
            <person name="Nielsen J.C."/>
            <person name="Grijseels S."/>
            <person name="Prigent S."/>
            <person name="Ji B."/>
            <person name="Dainat J."/>
            <person name="Nielsen K.F."/>
            <person name="Frisvad J.C."/>
            <person name="Workman M."/>
            <person name="Nielsen J."/>
        </authorList>
    </citation>
    <scope>NUCLEOTIDE SEQUENCE [LARGE SCALE GENOMIC DNA]</scope>
    <source>
        <strain evidence="7">IBT 14082</strain>
    </source>
</reference>
<dbReference type="SUPFAM" id="SSF53223">
    <property type="entry name" value="Aminoacid dehydrogenase-like, N-terminal domain"/>
    <property type="match status" value="1"/>
</dbReference>
<accession>A0A1V6ST10</accession>
<dbReference type="SUPFAM" id="SSF51569">
    <property type="entry name" value="Aldolase"/>
    <property type="match status" value="1"/>
</dbReference>
<dbReference type="InterPro" id="IPR027417">
    <property type="entry name" value="P-loop_NTPase"/>
</dbReference>
<dbReference type="PANTHER" id="PTHR21089:SF1">
    <property type="entry name" value="BIFUNCTIONAL 3-DEHYDROQUINATE DEHYDRATASE_SHIKIMATE DEHYDROGENASE, CHLOROPLASTIC"/>
    <property type="match status" value="1"/>
</dbReference>
<dbReference type="InterPro" id="IPR013785">
    <property type="entry name" value="Aldolase_TIM"/>
</dbReference>
<dbReference type="SUPFAM" id="SSF51735">
    <property type="entry name" value="NAD(P)-binding Rossmann-fold domains"/>
    <property type="match status" value="1"/>
</dbReference>
<dbReference type="Pfam" id="PF01487">
    <property type="entry name" value="DHquinase_I"/>
    <property type="match status" value="1"/>
</dbReference>
<dbReference type="AlphaFoldDB" id="A0A1V6ST10"/>
<dbReference type="STRING" id="254877.A0A1V6ST10"/>
<feature type="domain" description="SDH C-terminal" evidence="5">
    <location>
        <begin position="720"/>
        <end position="750"/>
    </location>
</feature>
<dbReference type="SUPFAM" id="SSF52540">
    <property type="entry name" value="P-loop containing nucleoside triphosphate hydrolases"/>
    <property type="match status" value="1"/>
</dbReference>
<dbReference type="InterPro" id="IPR041121">
    <property type="entry name" value="SDH_C"/>
</dbReference>
<dbReference type="PANTHER" id="PTHR21089">
    <property type="entry name" value="SHIKIMATE DEHYDROGENASE"/>
    <property type="match status" value="1"/>
</dbReference>
<evidence type="ECO:0000313" key="7">
    <source>
        <dbReference type="Proteomes" id="UP000191342"/>
    </source>
</evidence>
<dbReference type="InterPro" id="IPR001381">
    <property type="entry name" value="DHquinase_I"/>
</dbReference>
<dbReference type="InterPro" id="IPR013708">
    <property type="entry name" value="Shikimate_DH-bd_N"/>
</dbReference>
<dbReference type="CDD" id="cd01065">
    <property type="entry name" value="NAD_bind_Shikimate_DH"/>
    <property type="match status" value="1"/>
</dbReference>
<dbReference type="InterPro" id="IPR036291">
    <property type="entry name" value="NAD(P)-bd_dom_sf"/>
</dbReference>
<dbReference type="Gene3D" id="3.40.50.720">
    <property type="entry name" value="NAD(P)-binding Rossmann-like Domain"/>
    <property type="match status" value="1"/>
</dbReference>
<comment type="similarity">
    <text evidence="1">In the 2nd section; belongs to the type-I 3-dehydroquinase family.</text>
</comment>
<dbReference type="GO" id="GO:0019632">
    <property type="term" value="P:shikimate metabolic process"/>
    <property type="evidence" value="ECO:0007669"/>
    <property type="project" value="TreeGrafter"/>
</dbReference>
<dbReference type="Pfam" id="PF08501">
    <property type="entry name" value="Shikimate_dh_N"/>
    <property type="match status" value="1"/>
</dbReference>
<evidence type="ECO:0000256" key="2">
    <source>
        <dbReference type="ARBA" id="ARBA00009349"/>
    </source>
</evidence>
<sequence length="761" mass="85606">MSAANSPVAPSKFSHTLSSGEGPLGYRREYTPDATLLLVGFFGAGKRTLGIIASISLRRRFIDFDAFFCQEVQSSPQEFISRHGLARYREVELKVSRDLLTHFSKGCVIVGLGGNASHQQHSLLCEFAREHPIIYVRRDASDLQRLVGSSQDRFQRIFEVGNEFFESCSNFDFFNHTRAQLFCNDRPLPAYLKLKETERIFVAFLHHIFGNSHRSVFSIDPFSSSHTFALQVPLAWLDRTRDLESLEGGADAIALIVPPEEFNSRTLMDRIARHMATLRNNCRVPVIVDVTGSPMMWADRETYHRVLMSVLRLAPDAVTCSLQYGMEFTHKIHASKGNTKLIVSVHEKLPVGDPQRSLQAAALRDQLQLLKADALRVTGECQRPDDNLAIFSFHRDLSTSNMPLVCYNMGVFGMASIWLNPTLSPVALPSMEFNGITLKQAQEAMTACYLLTKKKFTIFGQTLKHSLSPEMHNTAYAVCGLPHIYESMQSEDVLKVHDLMDDENHGGVAISLPYKSTVLPFLDEVSPDAKDINAVNTIVLEHKYQPNGERVTIRRGYNTDYIGIRDCIDKHLSPANAVRDGTTALIIGAGGMARAAIYACYELGVRSMCIYNRTLENARKLAEYYHQWTQSKSGVNLRLHVLQSPEDSWLTDLRPPTIVVSCIPTYQIGSESLIAMQLPDEWFQSRTGGVFVEVGYGPYRTQLKEQMLPRESKGWVLVDGLMVLVEQGIAQFEIFTGRPAPVHFMRRAIREQSMKCGFVHQ</sequence>
<evidence type="ECO:0000256" key="1">
    <source>
        <dbReference type="ARBA" id="ARBA00006477"/>
    </source>
</evidence>
<dbReference type="EMBL" id="MLQL01000026">
    <property type="protein sequence ID" value="OQE16890.1"/>
    <property type="molecule type" value="Genomic_DNA"/>
</dbReference>
<dbReference type="Gene3D" id="3.20.20.70">
    <property type="entry name" value="Aldolase class I"/>
    <property type="match status" value="1"/>
</dbReference>
<dbReference type="Pfam" id="PF18317">
    <property type="entry name" value="SDH_C"/>
    <property type="match status" value="1"/>
</dbReference>
<comment type="caution">
    <text evidence="6">The sequence shown here is derived from an EMBL/GenBank/DDBJ whole genome shotgun (WGS) entry which is preliminary data.</text>
</comment>
<evidence type="ECO:0000259" key="5">
    <source>
        <dbReference type="Pfam" id="PF18317"/>
    </source>
</evidence>
<dbReference type="GO" id="GO:0003855">
    <property type="term" value="F:3-dehydroquinate dehydratase activity"/>
    <property type="evidence" value="ECO:0007669"/>
    <property type="project" value="InterPro"/>
</dbReference>
<dbReference type="InterPro" id="IPR046346">
    <property type="entry name" value="Aminoacid_DH-like_N_sf"/>
</dbReference>
<dbReference type="Gene3D" id="3.40.50.10860">
    <property type="entry name" value="Leucine Dehydrogenase, chain A, domain 1"/>
    <property type="match status" value="1"/>
</dbReference>
<dbReference type="Pfam" id="PF01488">
    <property type="entry name" value="Shikimate_DH"/>
    <property type="match status" value="1"/>
</dbReference>
<organism evidence="6 7">
    <name type="scientific">Penicillium flavigenum</name>
    <dbReference type="NCBI Taxonomy" id="254877"/>
    <lineage>
        <taxon>Eukaryota</taxon>
        <taxon>Fungi</taxon>
        <taxon>Dikarya</taxon>
        <taxon>Ascomycota</taxon>
        <taxon>Pezizomycotina</taxon>
        <taxon>Eurotiomycetes</taxon>
        <taxon>Eurotiomycetidae</taxon>
        <taxon>Eurotiales</taxon>
        <taxon>Aspergillaceae</taxon>
        <taxon>Penicillium</taxon>
    </lineage>
</organism>
<dbReference type="OrthoDB" id="4415835at2759"/>
<gene>
    <name evidence="6" type="ORF">PENFLA_c026G01411</name>
</gene>
<dbReference type="InterPro" id="IPR022893">
    <property type="entry name" value="Shikimate_DH_fam"/>
</dbReference>
<keyword evidence="7" id="KW-1185">Reference proteome</keyword>
<evidence type="ECO:0000313" key="6">
    <source>
        <dbReference type="EMBL" id="OQE16890.1"/>
    </source>
</evidence>
<dbReference type="GO" id="GO:0009423">
    <property type="term" value="P:chorismate biosynthetic process"/>
    <property type="evidence" value="ECO:0007669"/>
    <property type="project" value="TreeGrafter"/>
</dbReference>
<dbReference type="GO" id="GO:0004764">
    <property type="term" value="F:shikimate 3-dehydrogenase (NADP+) activity"/>
    <property type="evidence" value="ECO:0007669"/>
    <property type="project" value="InterPro"/>
</dbReference>
<proteinExistence type="inferred from homology"/>
<dbReference type="Gene3D" id="3.40.50.300">
    <property type="entry name" value="P-loop containing nucleotide triphosphate hydrolases"/>
    <property type="match status" value="1"/>
</dbReference>
<evidence type="ECO:0000259" key="4">
    <source>
        <dbReference type="Pfam" id="PF08501"/>
    </source>
</evidence>
<evidence type="ECO:0000259" key="3">
    <source>
        <dbReference type="Pfam" id="PF01488"/>
    </source>
</evidence>
<comment type="similarity">
    <text evidence="2">In the N-terminal section; belongs to the shikimate kinase family.</text>
</comment>
<name>A0A1V6ST10_9EURO</name>
<dbReference type="InterPro" id="IPR031322">
    <property type="entry name" value="Shikimate/glucono_kinase"/>
</dbReference>
<dbReference type="Proteomes" id="UP000191342">
    <property type="component" value="Unassembled WGS sequence"/>
</dbReference>
<feature type="domain" description="Shikimate dehydrogenase substrate binding N-terminal" evidence="4">
    <location>
        <begin position="458"/>
        <end position="538"/>
    </location>
</feature>
<dbReference type="InterPro" id="IPR006151">
    <property type="entry name" value="Shikm_DH/Glu-tRNA_Rdtase"/>
</dbReference>